<dbReference type="EMBL" id="CAXITT010000498">
    <property type="protein sequence ID" value="CAL1542640.1"/>
    <property type="molecule type" value="Genomic_DNA"/>
</dbReference>
<accession>A0AAV2IAW1</accession>
<protein>
    <submittedName>
        <fullName evidence="1">Uncharacterized protein</fullName>
    </submittedName>
</protein>
<name>A0AAV2IAW1_LYMST</name>
<gene>
    <name evidence="1" type="ORF">GSLYS_00016174001</name>
</gene>
<evidence type="ECO:0000313" key="1">
    <source>
        <dbReference type="EMBL" id="CAL1542640.1"/>
    </source>
</evidence>
<dbReference type="AlphaFoldDB" id="A0AAV2IAW1"/>
<dbReference type="Proteomes" id="UP001497497">
    <property type="component" value="Unassembled WGS sequence"/>
</dbReference>
<evidence type="ECO:0000313" key="2">
    <source>
        <dbReference type="Proteomes" id="UP001497497"/>
    </source>
</evidence>
<keyword evidence="2" id="KW-1185">Reference proteome</keyword>
<feature type="non-terminal residue" evidence="1">
    <location>
        <position position="92"/>
    </location>
</feature>
<comment type="caution">
    <text evidence="1">The sequence shown here is derived from an EMBL/GenBank/DDBJ whole genome shotgun (WGS) entry which is preliminary data.</text>
</comment>
<organism evidence="1 2">
    <name type="scientific">Lymnaea stagnalis</name>
    <name type="common">Great pond snail</name>
    <name type="synonym">Helix stagnalis</name>
    <dbReference type="NCBI Taxonomy" id="6523"/>
    <lineage>
        <taxon>Eukaryota</taxon>
        <taxon>Metazoa</taxon>
        <taxon>Spiralia</taxon>
        <taxon>Lophotrochozoa</taxon>
        <taxon>Mollusca</taxon>
        <taxon>Gastropoda</taxon>
        <taxon>Heterobranchia</taxon>
        <taxon>Euthyneura</taxon>
        <taxon>Panpulmonata</taxon>
        <taxon>Hygrophila</taxon>
        <taxon>Lymnaeoidea</taxon>
        <taxon>Lymnaeidae</taxon>
        <taxon>Lymnaea</taxon>
    </lineage>
</organism>
<sequence length="92" mass="10125">CSAGSFGRTCNKCRCGNEPCDRNGRCVNGSSCSRPWFALGCQYFDVAATAKVASLRLTDHDDKTCHTFGVKMITVDLAYPVAYTWTRIVFSD</sequence>
<reference evidence="1 2" key="1">
    <citation type="submission" date="2024-04" db="EMBL/GenBank/DDBJ databases">
        <authorList>
            <consortium name="Genoscope - CEA"/>
            <person name="William W."/>
        </authorList>
    </citation>
    <scope>NUCLEOTIDE SEQUENCE [LARGE SCALE GENOMIC DNA]</scope>
</reference>
<feature type="non-terminal residue" evidence="1">
    <location>
        <position position="1"/>
    </location>
</feature>
<proteinExistence type="predicted"/>